<name>A0A7X0J980_9SPHN</name>
<dbReference type="NCBIfam" id="NF035944">
    <property type="entry name" value="PEPxxWA-CTERM"/>
    <property type="match status" value="1"/>
</dbReference>
<feature type="domain" description="Ice-binding protein C-terminal" evidence="2">
    <location>
        <begin position="225"/>
        <end position="249"/>
    </location>
</feature>
<dbReference type="Pfam" id="PF07589">
    <property type="entry name" value="PEP-CTERM"/>
    <property type="match status" value="1"/>
</dbReference>
<evidence type="ECO:0000313" key="3">
    <source>
        <dbReference type="EMBL" id="MBB5724643.1"/>
    </source>
</evidence>
<reference evidence="4 5" key="2">
    <citation type="submission" date="2020-08" db="EMBL/GenBank/DDBJ databases">
        <title>The Agave Microbiome: Exploring the role of microbial communities in plant adaptations to desert environments.</title>
        <authorList>
            <person name="Partida-Martinez L.P."/>
        </authorList>
    </citation>
    <scope>NUCLEOTIDE SEQUENCE [LARGE SCALE GENOMIC DNA]</scope>
    <source>
        <strain evidence="4 5">AS3.13</strain>
    </source>
</reference>
<evidence type="ECO:0000259" key="2">
    <source>
        <dbReference type="Pfam" id="PF07589"/>
    </source>
</evidence>
<proteinExistence type="predicted"/>
<feature type="signal peptide" evidence="1">
    <location>
        <begin position="1"/>
        <end position="21"/>
    </location>
</feature>
<keyword evidence="6" id="KW-1185">Reference proteome</keyword>
<dbReference type="EMBL" id="JACHBT010000002">
    <property type="protein sequence ID" value="MBB6503398.1"/>
    <property type="molecule type" value="Genomic_DNA"/>
</dbReference>
<organism evidence="4 5">
    <name type="scientific">Sphingomonas endophytica</name>
    <dbReference type="NCBI Taxonomy" id="869719"/>
    <lineage>
        <taxon>Bacteria</taxon>
        <taxon>Pseudomonadati</taxon>
        <taxon>Pseudomonadota</taxon>
        <taxon>Alphaproteobacteria</taxon>
        <taxon>Sphingomonadales</taxon>
        <taxon>Sphingomonadaceae</taxon>
        <taxon>Sphingomonas</taxon>
    </lineage>
</organism>
<evidence type="ECO:0000313" key="4">
    <source>
        <dbReference type="EMBL" id="MBB6503398.1"/>
    </source>
</evidence>
<dbReference type="RefSeq" id="WP_246346376.1">
    <property type="nucleotide sequence ID" value="NZ_BAABAR010000002.1"/>
</dbReference>
<reference evidence="3 6" key="1">
    <citation type="submission" date="2020-08" db="EMBL/GenBank/DDBJ databases">
        <title>Genomic Encyclopedia of Type Strains, Phase IV (KMG-IV): sequencing the most valuable type-strain genomes for metagenomic binning, comparative biology and taxonomic classification.</title>
        <authorList>
            <person name="Goeker M."/>
        </authorList>
    </citation>
    <scope>NUCLEOTIDE SEQUENCE [LARGE SCALE GENOMIC DNA]</scope>
    <source>
        <strain evidence="3 6">DSM 101535</strain>
    </source>
</reference>
<dbReference type="Proteomes" id="UP000560131">
    <property type="component" value="Unassembled WGS sequence"/>
</dbReference>
<protein>
    <recommendedName>
        <fullName evidence="2">Ice-binding protein C-terminal domain-containing protein</fullName>
    </recommendedName>
</protein>
<sequence>MKALYSLSAAALVVAATPASAATVIVSNVAGAPTKTSWGTYPGENNAGSSAAVTGTVAYNGNGSLEMRGDRTRTQLGIQYTFGRTDLGALADVSSLTFDWRIAADSTNPYNADYTPALRLLILDGSTRKELIWEGAYNGTYGNTSRDTWYSTTADDKFYITGGNENDGKTVATWASQLTGARVLGMSVGVGSGLGKGYHAFADNVTLTTRAGSTTYNFDLKATGAVPEPGTWMMMMLGFGVVGAACRRRTRARVALG</sequence>
<comment type="caution">
    <text evidence="4">The sequence shown here is derived from an EMBL/GenBank/DDBJ whole genome shotgun (WGS) entry which is preliminary data.</text>
</comment>
<dbReference type="NCBIfam" id="TIGR02595">
    <property type="entry name" value="PEP_CTERM"/>
    <property type="match status" value="1"/>
</dbReference>
<evidence type="ECO:0000256" key="1">
    <source>
        <dbReference type="SAM" id="SignalP"/>
    </source>
</evidence>
<gene>
    <name evidence="4" type="ORF">F4693_000351</name>
    <name evidence="3" type="ORF">FHS97_000543</name>
</gene>
<dbReference type="Proteomes" id="UP000522313">
    <property type="component" value="Unassembled WGS sequence"/>
</dbReference>
<dbReference type="InterPro" id="IPR013424">
    <property type="entry name" value="Ice-binding_C"/>
</dbReference>
<feature type="chain" id="PRO_5044441097" description="Ice-binding protein C-terminal domain-containing protein" evidence="1">
    <location>
        <begin position="22"/>
        <end position="257"/>
    </location>
</feature>
<accession>A0A7X0J980</accession>
<evidence type="ECO:0000313" key="6">
    <source>
        <dbReference type="Proteomes" id="UP000560131"/>
    </source>
</evidence>
<evidence type="ECO:0000313" key="5">
    <source>
        <dbReference type="Proteomes" id="UP000522313"/>
    </source>
</evidence>
<dbReference type="EMBL" id="JACIJN010000001">
    <property type="protein sequence ID" value="MBB5724643.1"/>
    <property type="molecule type" value="Genomic_DNA"/>
</dbReference>
<dbReference type="AlphaFoldDB" id="A0A7X0J980"/>
<reference evidence="4 5" key="3">
    <citation type="submission" date="2020-08" db="EMBL/GenBank/DDBJ databases">
        <authorList>
            <person name="Partida-Martinez L."/>
            <person name="Huntemann M."/>
            <person name="Clum A."/>
            <person name="Wang J."/>
            <person name="Palaniappan K."/>
            <person name="Ritter S."/>
            <person name="Chen I.-M."/>
            <person name="Stamatis D."/>
            <person name="Reddy T."/>
            <person name="O'Malley R."/>
            <person name="Daum C."/>
            <person name="Shapiro N."/>
            <person name="Ivanova N."/>
            <person name="Kyrpides N."/>
            <person name="Woyke T."/>
        </authorList>
    </citation>
    <scope>NUCLEOTIDE SEQUENCE [LARGE SCALE GENOMIC DNA]</scope>
    <source>
        <strain evidence="4 5">AS3.13</strain>
    </source>
</reference>
<keyword evidence="1" id="KW-0732">Signal</keyword>